<evidence type="ECO:0000313" key="2">
    <source>
        <dbReference type="Proteomes" id="UP000481583"/>
    </source>
</evidence>
<protein>
    <submittedName>
        <fullName evidence="1">Uncharacterized protein</fullName>
    </submittedName>
</protein>
<dbReference type="RefSeq" id="WP_165234790.1">
    <property type="nucleotide sequence ID" value="NZ_JAAKZV010000027.1"/>
</dbReference>
<gene>
    <name evidence="1" type="ORF">G5C51_09355</name>
</gene>
<dbReference type="Proteomes" id="UP000481583">
    <property type="component" value="Unassembled WGS sequence"/>
</dbReference>
<proteinExistence type="predicted"/>
<organism evidence="1 2">
    <name type="scientific">Streptomyces coryli</name>
    <dbReference type="NCBI Taxonomy" id="1128680"/>
    <lineage>
        <taxon>Bacteria</taxon>
        <taxon>Bacillati</taxon>
        <taxon>Actinomycetota</taxon>
        <taxon>Actinomycetes</taxon>
        <taxon>Kitasatosporales</taxon>
        <taxon>Streptomycetaceae</taxon>
        <taxon>Streptomyces</taxon>
    </lineage>
</organism>
<accession>A0A6G4TVT0</accession>
<dbReference type="EMBL" id="JAAKZV010000027">
    <property type="protein sequence ID" value="NGN64109.1"/>
    <property type="molecule type" value="Genomic_DNA"/>
</dbReference>
<dbReference type="AlphaFoldDB" id="A0A6G4TVT0"/>
<sequence>MNPHLKPPAHHAEAAAEAVRALNHTTQARKDGFDYPSDAYEVVGPLNQLAMRLPQSFAQLSSFLVGLSKAGAVTADHGEAKEHLGDACSALASSALIAQTLAEHLERAHSALSPLGYDTSDEEEPCGEGMCICYCVGARHPCGCDCPHDEDCDCPFCWVDD</sequence>
<keyword evidence="2" id="KW-1185">Reference proteome</keyword>
<name>A0A6G4TVT0_9ACTN</name>
<reference evidence="1 2" key="1">
    <citation type="submission" date="2020-02" db="EMBL/GenBank/DDBJ databases">
        <title>Whole-genome analyses of novel actinobacteria.</title>
        <authorList>
            <person name="Sahin N."/>
        </authorList>
    </citation>
    <scope>NUCLEOTIDE SEQUENCE [LARGE SCALE GENOMIC DNA]</scope>
    <source>
        <strain evidence="1 2">A7024</strain>
    </source>
</reference>
<comment type="caution">
    <text evidence="1">The sequence shown here is derived from an EMBL/GenBank/DDBJ whole genome shotgun (WGS) entry which is preliminary data.</text>
</comment>
<evidence type="ECO:0000313" key="1">
    <source>
        <dbReference type="EMBL" id="NGN64109.1"/>
    </source>
</evidence>